<accession>A0A0C2D2N5</accession>
<dbReference type="Pfam" id="PF07237">
    <property type="entry name" value="DUF1428"/>
    <property type="match status" value="1"/>
</dbReference>
<evidence type="ECO:0000313" key="2">
    <source>
        <dbReference type="Proteomes" id="UP000031599"/>
    </source>
</evidence>
<dbReference type="InterPro" id="IPR009874">
    <property type="entry name" value="DUF1428"/>
</dbReference>
<protein>
    <submittedName>
        <fullName evidence="1">RNA signal recognition protein</fullName>
    </submittedName>
</protein>
<proteinExistence type="predicted"/>
<gene>
    <name evidence="1" type="ORF">DB30_03232</name>
</gene>
<dbReference type="RefSeq" id="WP_052548309.1">
    <property type="nucleotide sequence ID" value="NZ_JMCC02000023.1"/>
</dbReference>
<dbReference type="EMBL" id="JMCC02000023">
    <property type="protein sequence ID" value="KIG17531.1"/>
    <property type="molecule type" value="Genomic_DNA"/>
</dbReference>
<dbReference type="Proteomes" id="UP000031599">
    <property type="component" value="Unassembled WGS sequence"/>
</dbReference>
<reference evidence="1 2" key="1">
    <citation type="submission" date="2014-12" db="EMBL/GenBank/DDBJ databases">
        <title>Genome assembly of Enhygromyxa salina DSM 15201.</title>
        <authorList>
            <person name="Sharma G."/>
            <person name="Subramanian S."/>
        </authorList>
    </citation>
    <scope>NUCLEOTIDE SEQUENCE [LARGE SCALE GENOMIC DNA]</scope>
    <source>
        <strain evidence="1 2">DSM 15201</strain>
    </source>
</reference>
<evidence type="ECO:0000313" key="1">
    <source>
        <dbReference type="EMBL" id="KIG17531.1"/>
    </source>
</evidence>
<comment type="caution">
    <text evidence="1">The sequence shown here is derived from an EMBL/GenBank/DDBJ whole genome shotgun (WGS) entry which is preliminary data.</text>
</comment>
<dbReference type="Gene3D" id="3.30.70.100">
    <property type="match status" value="1"/>
</dbReference>
<name>A0A0C2D2N5_9BACT</name>
<organism evidence="1 2">
    <name type="scientific">Enhygromyxa salina</name>
    <dbReference type="NCBI Taxonomy" id="215803"/>
    <lineage>
        <taxon>Bacteria</taxon>
        <taxon>Pseudomonadati</taxon>
        <taxon>Myxococcota</taxon>
        <taxon>Polyangia</taxon>
        <taxon>Nannocystales</taxon>
        <taxon>Nannocystaceae</taxon>
        <taxon>Enhygromyxa</taxon>
    </lineage>
</organism>
<sequence>MSYVDGLLAAVPTANKAQYIEHAIKAAPVFRKHGATRIVECWGSDVPKGKVTDFYRAVKATDDEVVVWSWIEWPDKATRDAGMPKVMAEMEQVMGDSPMPFDGMRMIFGGFDVVMDTNES</sequence>
<dbReference type="InterPro" id="IPR011008">
    <property type="entry name" value="Dimeric_a/b-barrel"/>
</dbReference>
<dbReference type="AlphaFoldDB" id="A0A0C2D2N5"/>
<dbReference type="SUPFAM" id="SSF54909">
    <property type="entry name" value="Dimeric alpha+beta barrel"/>
    <property type="match status" value="1"/>
</dbReference>
<dbReference type="PIRSF" id="PIRSF007028">
    <property type="entry name" value="UCP007028"/>
    <property type="match status" value="1"/>
</dbReference>